<evidence type="ECO:0008006" key="4">
    <source>
        <dbReference type="Google" id="ProtNLM"/>
    </source>
</evidence>
<accession>A0A7K0CBP0</accession>
<feature type="signal peptide" evidence="1">
    <location>
        <begin position="1"/>
        <end position="30"/>
    </location>
</feature>
<feature type="chain" id="PRO_5029725392" description="DUF2690 domain-containing protein" evidence="1">
    <location>
        <begin position="31"/>
        <end position="170"/>
    </location>
</feature>
<reference evidence="2 3" key="1">
    <citation type="submission" date="2019-10" db="EMBL/GenBank/DDBJ databases">
        <title>Streptomyces smaragdinus sp. nov. and Streptomyces fabii sp. nov., isolated from the gut of fungus growing-termite Macrotermes natalensis.</title>
        <authorList>
            <person name="Schwitalla J."/>
            <person name="Benndorf R."/>
            <person name="Martin K."/>
            <person name="De Beer W."/>
            <person name="Kaster A.-K."/>
            <person name="Vollmers J."/>
            <person name="Poulsen M."/>
            <person name="Beemelmanns C."/>
        </authorList>
    </citation>
    <scope>NUCLEOTIDE SEQUENCE [LARGE SCALE GENOMIC DNA]</scope>
    <source>
        <strain evidence="2 3">RB5</strain>
    </source>
</reference>
<dbReference type="AlphaFoldDB" id="A0A7K0CBP0"/>
<keyword evidence="3" id="KW-1185">Reference proteome</keyword>
<dbReference type="RefSeq" id="WP_323377067.1">
    <property type="nucleotide sequence ID" value="NZ_WEGJ01000002.1"/>
</dbReference>
<gene>
    <name evidence="2" type="ORF">SRB5_09830</name>
</gene>
<dbReference type="InterPro" id="IPR021224">
    <property type="entry name" value="DUF2690"/>
</dbReference>
<evidence type="ECO:0000256" key="1">
    <source>
        <dbReference type="SAM" id="SignalP"/>
    </source>
</evidence>
<dbReference type="Pfam" id="PF10901">
    <property type="entry name" value="DUF2690"/>
    <property type="match status" value="1"/>
</dbReference>
<comment type="caution">
    <text evidence="2">The sequence shown here is derived from an EMBL/GenBank/DDBJ whole genome shotgun (WGS) entry which is preliminary data.</text>
</comment>
<dbReference type="EMBL" id="WEGJ01000002">
    <property type="protein sequence ID" value="MQY10870.1"/>
    <property type="molecule type" value="Genomic_DNA"/>
</dbReference>
<protein>
    <recommendedName>
        <fullName evidence="4">DUF2690 domain-containing protein</fullName>
    </recommendedName>
</protein>
<evidence type="ECO:0000313" key="2">
    <source>
        <dbReference type="EMBL" id="MQY10870.1"/>
    </source>
</evidence>
<keyword evidence="1" id="KW-0732">Signal</keyword>
<organism evidence="2 3">
    <name type="scientific">Streptomyces smaragdinus</name>
    <dbReference type="NCBI Taxonomy" id="2585196"/>
    <lineage>
        <taxon>Bacteria</taxon>
        <taxon>Bacillati</taxon>
        <taxon>Actinomycetota</taxon>
        <taxon>Actinomycetes</taxon>
        <taxon>Kitasatosporales</taxon>
        <taxon>Streptomycetaceae</taxon>
        <taxon>Streptomyces</taxon>
    </lineage>
</organism>
<evidence type="ECO:0000313" key="3">
    <source>
        <dbReference type="Proteomes" id="UP000466345"/>
    </source>
</evidence>
<sequence>MHRIKALLSALAITIATVAAWIGLTAPAQAATCYWYSGQAGTSSNCDNRDPDALGSACGSDAQTVKSVTLKNIYTGATNKFVLDLRYSGNCRTAWARLRNADGASPADNAGCTVWIHRNSDGQEYSKRPPASTYGVSIWTNVVYDADVTSYARAYCDTGTAEYEGRTANW</sequence>
<proteinExistence type="predicted"/>
<dbReference type="Proteomes" id="UP000466345">
    <property type="component" value="Unassembled WGS sequence"/>
</dbReference>
<name>A0A7K0CBP0_9ACTN</name>